<evidence type="ECO:0000313" key="3">
    <source>
        <dbReference type="Proteomes" id="UP000024635"/>
    </source>
</evidence>
<keyword evidence="1" id="KW-0812">Transmembrane</keyword>
<organism evidence="2 3">
    <name type="scientific">Ancylostoma ceylanicum</name>
    <dbReference type="NCBI Taxonomy" id="53326"/>
    <lineage>
        <taxon>Eukaryota</taxon>
        <taxon>Metazoa</taxon>
        <taxon>Ecdysozoa</taxon>
        <taxon>Nematoda</taxon>
        <taxon>Chromadorea</taxon>
        <taxon>Rhabditida</taxon>
        <taxon>Rhabditina</taxon>
        <taxon>Rhabditomorpha</taxon>
        <taxon>Strongyloidea</taxon>
        <taxon>Ancylostomatidae</taxon>
        <taxon>Ancylostomatinae</taxon>
        <taxon>Ancylostoma</taxon>
    </lineage>
</organism>
<feature type="transmembrane region" description="Helical" evidence="1">
    <location>
        <begin position="52"/>
        <end position="76"/>
    </location>
</feature>
<dbReference type="EMBL" id="JARK01001363">
    <property type="protein sequence ID" value="EYC18605.1"/>
    <property type="molecule type" value="Genomic_DNA"/>
</dbReference>
<dbReference type="Proteomes" id="UP000024635">
    <property type="component" value="Unassembled WGS sequence"/>
</dbReference>
<dbReference type="Gene3D" id="1.20.1070.10">
    <property type="entry name" value="Rhodopsin 7-helix transmembrane proteins"/>
    <property type="match status" value="1"/>
</dbReference>
<keyword evidence="3" id="KW-1185">Reference proteome</keyword>
<dbReference type="InterPro" id="IPR019424">
    <property type="entry name" value="7TM_GPCR_Srsx"/>
</dbReference>
<dbReference type="InterPro" id="IPR047130">
    <property type="entry name" value="7TM_GPCR_Srsx_nematod"/>
</dbReference>
<dbReference type="AlphaFoldDB" id="A0A016UTW9"/>
<evidence type="ECO:0000313" key="2">
    <source>
        <dbReference type="EMBL" id="EYC18605.1"/>
    </source>
</evidence>
<feature type="transmembrane region" description="Helical" evidence="1">
    <location>
        <begin position="20"/>
        <end position="40"/>
    </location>
</feature>
<reference evidence="3" key="1">
    <citation type="journal article" date="2015" name="Nat. Genet.">
        <title>The genome and transcriptome of the zoonotic hookworm Ancylostoma ceylanicum identify infection-specific gene families.</title>
        <authorList>
            <person name="Schwarz E.M."/>
            <person name="Hu Y."/>
            <person name="Antoshechkin I."/>
            <person name="Miller M.M."/>
            <person name="Sternberg P.W."/>
            <person name="Aroian R.V."/>
        </authorList>
    </citation>
    <scope>NUCLEOTIDE SEQUENCE</scope>
    <source>
        <strain evidence="3">HY135</strain>
    </source>
</reference>
<dbReference type="OrthoDB" id="5868525at2759"/>
<dbReference type="PANTHER" id="PTHR23360">
    <property type="entry name" value="G-PROTEIN COUPLED RECEPTORS FAMILY 1 PROFILE DOMAIN-CONTAINING PROTEIN-RELATED"/>
    <property type="match status" value="1"/>
</dbReference>
<gene>
    <name evidence="2" type="primary">Acey_s0027.g1609</name>
    <name evidence="2" type="ORF">Y032_0027g1609</name>
</gene>
<evidence type="ECO:0000256" key="1">
    <source>
        <dbReference type="SAM" id="Phobius"/>
    </source>
</evidence>
<feature type="transmembrane region" description="Helical" evidence="1">
    <location>
        <begin position="225"/>
        <end position="244"/>
    </location>
</feature>
<dbReference type="Pfam" id="PF10320">
    <property type="entry name" value="7TM_GPCR_Srsx"/>
    <property type="match status" value="1"/>
</dbReference>
<comment type="caution">
    <text evidence="2">The sequence shown here is derived from an EMBL/GenBank/DDBJ whole genome shotgun (WGS) entry which is preliminary data.</text>
</comment>
<sequence>MMERSDPETLAEINVEVRLYLYTVLGTLVCISSLVCIVVFSSKHLRTKYILFLALSFGDLTNGLSFILAGIYRFIYVKQGEYFVATTSLECFNTPWALLMIFAGQFPALINLFIATERIVAIQFASFYRRLWKNRHKWYLVVFATCLTLVFMVVAIIINIKDVRKNPTRLCSTMQTTGRAYGTTHYTAIAVLYLTCFIALIIIFYRINKTRVPPKAELRKQKMNLAIIGVSVVLVSIPLLVVTLNEWSSPRIDGVIVEIGRMHSLHQIFFKKCRVKSCWL</sequence>
<dbReference type="CDD" id="cd00637">
    <property type="entry name" value="7tm_classA_rhodopsin-like"/>
    <property type="match status" value="1"/>
</dbReference>
<feature type="transmembrane region" description="Helical" evidence="1">
    <location>
        <begin position="186"/>
        <end position="205"/>
    </location>
</feature>
<protein>
    <recommendedName>
        <fullName evidence="4">G-protein coupled receptors family 1 profile domain-containing protein</fullName>
    </recommendedName>
</protein>
<name>A0A016UTW9_9BILA</name>
<dbReference type="SUPFAM" id="SSF81321">
    <property type="entry name" value="Family A G protein-coupled receptor-like"/>
    <property type="match status" value="1"/>
</dbReference>
<feature type="transmembrane region" description="Helical" evidence="1">
    <location>
        <begin position="138"/>
        <end position="160"/>
    </location>
</feature>
<feature type="transmembrane region" description="Helical" evidence="1">
    <location>
        <begin position="96"/>
        <end position="117"/>
    </location>
</feature>
<keyword evidence="1" id="KW-0472">Membrane</keyword>
<accession>A0A016UTW9</accession>
<evidence type="ECO:0008006" key="4">
    <source>
        <dbReference type="Google" id="ProtNLM"/>
    </source>
</evidence>
<proteinExistence type="predicted"/>
<dbReference type="PANTHER" id="PTHR23360:SF69">
    <property type="entry name" value="G-PROTEIN COUPLED RECEPTORS FAMILY 1 PROFILE DOMAIN-CONTAINING PROTEIN-RELATED"/>
    <property type="match status" value="1"/>
</dbReference>
<keyword evidence="1" id="KW-1133">Transmembrane helix</keyword>